<feature type="compositionally biased region" description="Polar residues" evidence="6">
    <location>
        <begin position="34"/>
        <end position="60"/>
    </location>
</feature>
<feature type="transmembrane region" description="Helical" evidence="7">
    <location>
        <begin position="400"/>
        <end position="424"/>
    </location>
</feature>
<feature type="transmembrane region" description="Helical" evidence="7">
    <location>
        <begin position="495"/>
        <end position="516"/>
    </location>
</feature>
<proteinExistence type="predicted"/>
<feature type="transmembrane region" description="Helical" evidence="7">
    <location>
        <begin position="436"/>
        <end position="456"/>
    </location>
</feature>
<feature type="transmembrane region" description="Helical" evidence="7">
    <location>
        <begin position="285"/>
        <end position="305"/>
    </location>
</feature>
<evidence type="ECO:0000256" key="5">
    <source>
        <dbReference type="ARBA" id="ARBA00023136"/>
    </source>
</evidence>
<dbReference type="Pfam" id="PF07690">
    <property type="entry name" value="MFS_1"/>
    <property type="match status" value="1"/>
</dbReference>
<keyword evidence="4 7" id="KW-1133">Transmembrane helix</keyword>
<dbReference type="GO" id="GO:0022857">
    <property type="term" value="F:transmembrane transporter activity"/>
    <property type="evidence" value="ECO:0007669"/>
    <property type="project" value="InterPro"/>
</dbReference>
<evidence type="ECO:0000256" key="1">
    <source>
        <dbReference type="ARBA" id="ARBA00004141"/>
    </source>
</evidence>
<dbReference type="InterPro" id="IPR036259">
    <property type="entry name" value="MFS_trans_sf"/>
</dbReference>
<feature type="region of interest" description="Disordered" evidence="6">
    <location>
        <begin position="630"/>
        <end position="656"/>
    </location>
</feature>
<evidence type="ECO:0000313" key="10">
    <source>
        <dbReference type="Proteomes" id="UP001201980"/>
    </source>
</evidence>
<dbReference type="InterPro" id="IPR011701">
    <property type="entry name" value="MFS"/>
</dbReference>
<comment type="caution">
    <text evidence="9">The sequence shown here is derived from an EMBL/GenBank/DDBJ whole genome shotgun (WGS) entry which is preliminary data.</text>
</comment>
<dbReference type="CDD" id="cd17502">
    <property type="entry name" value="MFS_Azr1_MDR_like"/>
    <property type="match status" value="1"/>
</dbReference>
<comment type="subcellular location">
    <subcellularLocation>
        <location evidence="1">Membrane</location>
        <topology evidence="1">Multi-pass membrane protein</topology>
    </subcellularLocation>
</comment>
<keyword evidence="3 7" id="KW-0812">Transmembrane</keyword>
<feature type="transmembrane region" description="Helical" evidence="7">
    <location>
        <begin position="92"/>
        <end position="114"/>
    </location>
</feature>
<dbReference type="SUPFAM" id="SSF103473">
    <property type="entry name" value="MFS general substrate transporter"/>
    <property type="match status" value="1"/>
</dbReference>
<dbReference type="FunFam" id="1.20.1250.20:FF:000196">
    <property type="entry name" value="MFS toxin efflux pump (AflT)"/>
    <property type="match status" value="1"/>
</dbReference>
<feature type="domain" description="Major facilitator superfamily (MFS) profile" evidence="8">
    <location>
        <begin position="101"/>
        <end position="590"/>
    </location>
</feature>
<gene>
    <name evidence="9" type="ORF">MKZ38_000282</name>
</gene>
<feature type="transmembrane region" description="Helical" evidence="7">
    <location>
        <begin position="463"/>
        <end position="483"/>
    </location>
</feature>
<feature type="transmembrane region" description="Helical" evidence="7">
    <location>
        <begin position="194"/>
        <end position="214"/>
    </location>
</feature>
<dbReference type="InterPro" id="IPR020846">
    <property type="entry name" value="MFS_dom"/>
</dbReference>
<dbReference type="PANTHER" id="PTHR23501">
    <property type="entry name" value="MAJOR FACILITATOR SUPERFAMILY"/>
    <property type="match status" value="1"/>
</dbReference>
<name>A0AAD5WS47_9PEZI</name>
<feature type="transmembrane region" description="Helical" evidence="7">
    <location>
        <begin position="326"/>
        <end position="347"/>
    </location>
</feature>
<dbReference type="GO" id="GO:0005886">
    <property type="term" value="C:plasma membrane"/>
    <property type="evidence" value="ECO:0007669"/>
    <property type="project" value="TreeGrafter"/>
</dbReference>
<sequence>MESQSKDLKLELGAPSRGDRLSVAETAAAEEKSAMSSGTSPSGTGVESVAATTNPDSIAKQNGDESRPGTGHVAKPVRDGESDTEEDDPNQYPHGITLILIILATCLSVFLVALDQTIIAPALGAITEEYKSVKDIVSAYLYYSLLDSPQPTMLMLDPLCRGNHQGWYGSSYLLTSTALQPIYGKLYRVFNIKITYLTAIAIFEVGSLVCATAPSSVAFIVGRAIAGMGTAGLFAGSVVILSFSLPLRRRPIAFGLIGGMWGIASVAGPLLGGVFSDKVTWRWCFYINLPIGGLAMAVIIIFVNLKQSTSDPEAANMTMAGKIKQLDLLGAFFLIPGIICLLLALQWGGTEYAWSNSRIIGLFVGFGLMIGVFVAIQLWKGDAGTLPPRLFKDRNLACAYGFAFFFGAGFLPLIYYLSLFFQAVKGDSAVEAGIKLLPLMISCVITSVMTGVLTTVIGYYNPIVLPGMVLFTVGTGMITTWSVDTPLKEWFGYQAIAGLGVGPGFQTGIMVVQTVVTDDMIPVATAAVQFFQALGGAIFIAVAQAVFQNGLVAGVENLDIEGLDPKVFINSGANQVVPILESMGQGDRVRDVLVEYVGGLVDSYYISVVCAGMAFLCAAGLEWRSVKGNNKGKKGKVDVESKGGGSRETPSLEEKSKSLQKVAGFLKMLSLPTRLGDL</sequence>
<reference evidence="9" key="1">
    <citation type="submission" date="2022-07" db="EMBL/GenBank/DDBJ databases">
        <title>Draft genome sequence of Zalerion maritima ATCC 34329, a (micro)plastics degrading marine fungus.</title>
        <authorList>
            <person name="Paco A."/>
            <person name="Goncalves M.F.M."/>
            <person name="Rocha-Santos T.A.P."/>
            <person name="Alves A."/>
        </authorList>
    </citation>
    <scope>NUCLEOTIDE SEQUENCE</scope>
    <source>
        <strain evidence="9">ATCC 34329</strain>
    </source>
</reference>
<evidence type="ECO:0000256" key="4">
    <source>
        <dbReference type="ARBA" id="ARBA00022989"/>
    </source>
</evidence>
<dbReference type="Proteomes" id="UP001201980">
    <property type="component" value="Unassembled WGS sequence"/>
</dbReference>
<feature type="transmembrane region" description="Helical" evidence="7">
    <location>
        <begin position="359"/>
        <end position="379"/>
    </location>
</feature>
<protein>
    <submittedName>
        <fullName evidence="9">MFS toxin efflux pump (AflT)</fullName>
    </submittedName>
</protein>
<evidence type="ECO:0000256" key="3">
    <source>
        <dbReference type="ARBA" id="ARBA00022692"/>
    </source>
</evidence>
<accession>A0AAD5WS47</accession>
<feature type="transmembrane region" description="Helical" evidence="7">
    <location>
        <begin position="604"/>
        <end position="623"/>
    </location>
</feature>
<dbReference type="AlphaFoldDB" id="A0AAD5WS47"/>
<evidence type="ECO:0000259" key="8">
    <source>
        <dbReference type="PROSITE" id="PS50850"/>
    </source>
</evidence>
<organism evidence="9 10">
    <name type="scientific">Zalerion maritima</name>
    <dbReference type="NCBI Taxonomy" id="339359"/>
    <lineage>
        <taxon>Eukaryota</taxon>
        <taxon>Fungi</taxon>
        <taxon>Dikarya</taxon>
        <taxon>Ascomycota</taxon>
        <taxon>Pezizomycotina</taxon>
        <taxon>Sordariomycetes</taxon>
        <taxon>Lulworthiomycetidae</taxon>
        <taxon>Lulworthiales</taxon>
        <taxon>Lulworthiaceae</taxon>
        <taxon>Zalerion</taxon>
    </lineage>
</organism>
<feature type="region of interest" description="Disordered" evidence="6">
    <location>
        <begin position="1"/>
        <end position="90"/>
    </location>
</feature>
<keyword evidence="10" id="KW-1185">Reference proteome</keyword>
<dbReference type="PROSITE" id="PS50850">
    <property type="entry name" value="MFS"/>
    <property type="match status" value="1"/>
</dbReference>
<feature type="transmembrane region" description="Helical" evidence="7">
    <location>
        <begin position="252"/>
        <end position="273"/>
    </location>
</feature>
<evidence type="ECO:0000256" key="2">
    <source>
        <dbReference type="ARBA" id="ARBA00022448"/>
    </source>
</evidence>
<evidence type="ECO:0000313" key="9">
    <source>
        <dbReference type="EMBL" id="KAJ2902615.1"/>
    </source>
</evidence>
<dbReference type="PANTHER" id="PTHR23501:SF198">
    <property type="entry name" value="AZOLE RESISTANCE PROTEIN 1-RELATED"/>
    <property type="match status" value="1"/>
</dbReference>
<dbReference type="Gene3D" id="1.20.1250.20">
    <property type="entry name" value="MFS general substrate transporter like domains"/>
    <property type="match status" value="2"/>
</dbReference>
<keyword evidence="5 7" id="KW-0472">Membrane</keyword>
<feature type="compositionally biased region" description="Basic and acidic residues" evidence="6">
    <location>
        <begin position="1"/>
        <end position="10"/>
    </location>
</feature>
<evidence type="ECO:0000256" key="6">
    <source>
        <dbReference type="SAM" id="MobiDB-lite"/>
    </source>
</evidence>
<evidence type="ECO:0000256" key="7">
    <source>
        <dbReference type="SAM" id="Phobius"/>
    </source>
</evidence>
<dbReference type="EMBL" id="JAKWBI020000107">
    <property type="protein sequence ID" value="KAJ2902615.1"/>
    <property type="molecule type" value="Genomic_DNA"/>
</dbReference>
<feature type="transmembrane region" description="Helical" evidence="7">
    <location>
        <begin position="523"/>
        <end position="547"/>
    </location>
</feature>
<keyword evidence="2" id="KW-0813">Transport</keyword>
<feature type="transmembrane region" description="Helical" evidence="7">
    <location>
        <begin position="220"/>
        <end position="245"/>
    </location>
</feature>